<name>A0A2G4F3W7_9CYAN</name>
<dbReference type="InterPro" id="IPR051455">
    <property type="entry name" value="Bact_solute-bind_prot3"/>
</dbReference>
<keyword evidence="7" id="KW-1185">Reference proteome</keyword>
<dbReference type="PANTHER" id="PTHR30085:SF6">
    <property type="entry name" value="ABC TRANSPORTER GLUTAMINE-BINDING PROTEIN GLNH"/>
    <property type="match status" value="1"/>
</dbReference>
<evidence type="ECO:0000256" key="3">
    <source>
        <dbReference type="ARBA" id="ARBA00022729"/>
    </source>
</evidence>
<gene>
    <name evidence="6" type="ORF">CP500_005470</name>
</gene>
<dbReference type="Pfam" id="PF00497">
    <property type="entry name" value="SBP_bac_3"/>
    <property type="match status" value="1"/>
</dbReference>
<organism evidence="6 7">
    <name type="scientific">Tychonema bourrellyi FEM_GT703</name>
    <dbReference type="NCBI Taxonomy" id="2040638"/>
    <lineage>
        <taxon>Bacteria</taxon>
        <taxon>Bacillati</taxon>
        <taxon>Cyanobacteriota</taxon>
        <taxon>Cyanophyceae</taxon>
        <taxon>Oscillatoriophycideae</taxon>
        <taxon>Oscillatoriales</taxon>
        <taxon>Microcoleaceae</taxon>
        <taxon>Tychonema</taxon>
    </lineage>
</organism>
<evidence type="ECO:0000256" key="4">
    <source>
        <dbReference type="SAM" id="SignalP"/>
    </source>
</evidence>
<comment type="caution">
    <text evidence="6">The sequence shown here is derived from an EMBL/GenBank/DDBJ whole genome shotgun (WGS) entry which is preliminary data.</text>
</comment>
<keyword evidence="3 4" id="KW-0732">Signal</keyword>
<keyword evidence="2" id="KW-0813">Transport</keyword>
<dbReference type="SMART" id="SM00062">
    <property type="entry name" value="PBPb"/>
    <property type="match status" value="1"/>
</dbReference>
<dbReference type="AlphaFoldDB" id="A0A2G4F3W7"/>
<dbReference type="SUPFAM" id="SSF53850">
    <property type="entry name" value="Periplasmic binding protein-like II"/>
    <property type="match status" value="1"/>
</dbReference>
<reference evidence="6" key="1">
    <citation type="submission" date="2017-10" db="EMBL/GenBank/DDBJ databases">
        <title>Draft genome sequence of the planktic cyanobacteria Tychonema bourrellyi isolated from alpine lentic freshwater.</title>
        <authorList>
            <person name="Tett A."/>
            <person name="Armanini F."/>
            <person name="Asnicar F."/>
            <person name="Boscaini A."/>
            <person name="Pasolli E."/>
            <person name="Zolfo M."/>
            <person name="Donati C."/>
            <person name="Salmaso N."/>
            <person name="Segata N."/>
        </authorList>
    </citation>
    <scope>NUCLEOTIDE SEQUENCE</scope>
    <source>
        <strain evidence="6">FEM_GT703</strain>
    </source>
</reference>
<feature type="chain" id="PRO_5013854986" evidence="4">
    <location>
        <begin position="27"/>
        <end position="275"/>
    </location>
</feature>
<accession>A0A2G4F3W7</accession>
<evidence type="ECO:0000256" key="1">
    <source>
        <dbReference type="ARBA" id="ARBA00010333"/>
    </source>
</evidence>
<dbReference type="Gene3D" id="3.40.190.10">
    <property type="entry name" value="Periplasmic binding protein-like II"/>
    <property type="match status" value="2"/>
</dbReference>
<evidence type="ECO:0000256" key="2">
    <source>
        <dbReference type="ARBA" id="ARBA00022448"/>
    </source>
</evidence>
<protein>
    <submittedName>
        <fullName evidence="6">ABC transporter substrate-binding protein</fullName>
    </submittedName>
</protein>
<dbReference type="RefSeq" id="WP_096828665.1">
    <property type="nucleotide sequence ID" value="NZ_NXIB02000020.1"/>
</dbReference>
<dbReference type="Proteomes" id="UP000226442">
    <property type="component" value="Unassembled WGS sequence"/>
</dbReference>
<dbReference type="GO" id="GO:0006865">
    <property type="term" value="P:amino acid transport"/>
    <property type="evidence" value="ECO:0007669"/>
    <property type="project" value="TreeGrafter"/>
</dbReference>
<evidence type="ECO:0000259" key="5">
    <source>
        <dbReference type="SMART" id="SM00062"/>
    </source>
</evidence>
<proteinExistence type="inferred from homology"/>
<evidence type="ECO:0000313" key="7">
    <source>
        <dbReference type="Proteomes" id="UP000226442"/>
    </source>
</evidence>
<dbReference type="InterPro" id="IPR001638">
    <property type="entry name" value="Solute-binding_3/MltF_N"/>
</dbReference>
<feature type="domain" description="Solute-binding protein family 3/N-terminal" evidence="5">
    <location>
        <begin position="38"/>
        <end position="261"/>
    </location>
</feature>
<dbReference type="GO" id="GO:0030288">
    <property type="term" value="C:outer membrane-bounded periplasmic space"/>
    <property type="evidence" value="ECO:0007669"/>
    <property type="project" value="TreeGrafter"/>
</dbReference>
<dbReference type="EMBL" id="NXIB02000020">
    <property type="protein sequence ID" value="PHX56452.1"/>
    <property type="molecule type" value="Genomic_DNA"/>
</dbReference>
<feature type="signal peptide" evidence="4">
    <location>
        <begin position="1"/>
        <end position="26"/>
    </location>
</feature>
<dbReference type="PANTHER" id="PTHR30085">
    <property type="entry name" value="AMINO ACID ABC TRANSPORTER PERMEASE"/>
    <property type="match status" value="1"/>
</dbReference>
<comment type="similarity">
    <text evidence="1">Belongs to the bacterial solute-binding protein 3 family.</text>
</comment>
<dbReference type="GO" id="GO:0005576">
    <property type="term" value="C:extracellular region"/>
    <property type="evidence" value="ECO:0007669"/>
    <property type="project" value="TreeGrafter"/>
</dbReference>
<sequence length="275" mass="30031">MNKRLKLIFLTSSIICTVLFPSVSWARTVLQEIQQTGVLKVGIRKDAVFFGYESSGSWTGYCAGFANALASSLSKQMNTSISVRAVTSTLPTREGIVRDGTVHIECGPNTISREKEVQENIKYSEPFFVTGTQFIVRAANKNTSLKNARLGVLRGSTNIRSVTQAYSEAEIQQFSERSEGVSAAMNGQVTAFAGDSILLIGEAVRQGVPLSAFEIVPNQPLSCDFYGMILPTNDTQWQGTVNSFIGGSQGLQVWGTWFGGFRSYLKGTLDYCKSR</sequence>
<dbReference type="OrthoDB" id="422423at2"/>
<evidence type="ECO:0000313" key="6">
    <source>
        <dbReference type="EMBL" id="PHX56452.1"/>
    </source>
</evidence>